<gene>
    <name evidence="2" type="ORF">E2C01_084355</name>
</gene>
<keyword evidence="3" id="KW-1185">Reference proteome</keyword>
<dbReference type="AlphaFoldDB" id="A0A5B7IY17"/>
<protein>
    <submittedName>
        <fullName evidence="2">Uncharacterized protein</fullName>
    </submittedName>
</protein>
<comment type="caution">
    <text evidence="2">The sequence shown here is derived from an EMBL/GenBank/DDBJ whole genome shotgun (WGS) entry which is preliminary data.</text>
</comment>
<dbReference type="Proteomes" id="UP000324222">
    <property type="component" value="Unassembled WGS sequence"/>
</dbReference>
<evidence type="ECO:0000313" key="2">
    <source>
        <dbReference type="EMBL" id="MPC89410.1"/>
    </source>
</evidence>
<proteinExistence type="predicted"/>
<organism evidence="2 3">
    <name type="scientific">Portunus trituberculatus</name>
    <name type="common">Swimming crab</name>
    <name type="synonym">Neptunus trituberculatus</name>
    <dbReference type="NCBI Taxonomy" id="210409"/>
    <lineage>
        <taxon>Eukaryota</taxon>
        <taxon>Metazoa</taxon>
        <taxon>Ecdysozoa</taxon>
        <taxon>Arthropoda</taxon>
        <taxon>Crustacea</taxon>
        <taxon>Multicrustacea</taxon>
        <taxon>Malacostraca</taxon>
        <taxon>Eumalacostraca</taxon>
        <taxon>Eucarida</taxon>
        <taxon>Decapoda</taxon>
        <taxon>Pleocyemata</taxon>
        <taxon>Brachyura</taxon>
        <taxon>Eubrachyura</taxon>
        <taxon>Portunoidea</taxon>
        <taxon>Portunidae</taxon>
        <taxon>Portuninae</taxon>
        <taxon>Portunus</taxon>
    </lineage>
</organism>
<sequence length="62" mass="6784">MGGRVEKSGGKEDGELKETGGSATDGKSYKWRSIRQREWRRPTVDESQGEGVGGGRERDGTE</sequence>
<name>A0A5B7IY17_PORTR</name>
<reference evidence="2 3" key="1">
    <citation type="submission" date="2019-05" db="EMBL/GenBank/DDBJ databases">
        <title>Another draft genome of Portunus trituberculatus and its Hox gene families provides insights of decapod evolution.</title>
        <authorList>
            <person name="Jeong J.-H."/>
            <person name="Song I."/>
            <person name="Kim S."/>
            <person name="Choi T."/>
            <person name="Kim D."/>
            <person name="Ryu S."/>
            <person name="Kim W."/>
        </authorList>
    </citation>
    <scope>NUCLEOTIDE SEQUENCE [LARGE SCALE GENOMIC DNA]</scope>
    <source>
        <tissue evidence="2">Muscle</tissue>
    </source>
</reference>
<evidence type="ECO:0000256" key="1">
    <source>
        <dbReference type="SAM" id="MobiDB-lite"/>
    </source>
</evidence>
<accession>A0A5B7IY17</accession>
<feature type="compositionally biased region" description="Basic and acidic residues" evidence="1">
    <location>
        <begin position="35"/>
        <end position="44"/>
    </location>
</feature>
<feature type="compositionally biased region" description="Basic and acidic residues" evidence="1">
    <location>
        <begin position="1"/>
        <end position="18"/>
    </location>
</feature>
<evidence type="ECO:0000313" key="3">
    <source>
        <dbReference type="Proteomes" id="UP000324222"/>
    </source>
</evidence>
<dbReference type="EMBL" id="VSRR010080939">
    <property type="protein sequence ID" value="MPC89410.1"/>
    <property type="molecule type" value="Genomic_DNA"/>
</dbReference>
<feature type="region of interest" description="Disordered" evidence="1">
    <location>
        <begin position="1"/>
        <end position="62"/>
    </location>
</feature>